<dbReference type="EMBL" id="JTFC01000025">
    <property type="protein sequence ID" value="RUS57424.1"/>
    <property type="molecule type" value="Genomic_DNA"/>
</dbReference>
<protein>
    <recommendedName>
        <fullName evidence="6">DUF4145 domain-containing protein</fullName>
    </recommendedName>
</protein>
<feature type="region of interest" description="Disordered" evidence="1">
    <location>
        <begin position="132"/>
        <end position="245"/>
    </location>
</feature>
<dbReference type="InterPro" id="IPR025285">
    <property type="entry name" value="DUF4145"/>
</dbReference>
<evidence type="ECO:0000313" key="5">
    <source>
        <dbReference type="Proteomes" id="UP000288623"/>
    </source>
</evidence>
<evidence type="ECO:0000259" key="3">
    <source>
        <dbReference type="Pfam" id="PF13643"/>
    </source>
</evidence>
<dbReference type="OrthoDB" id="9802848at2"/>
<keyword evidence="5" id="KW-1185">Reference proteome</keyword>
<dbReference type="Gene3D" id="2.30.30.40">
    <property type="entry name" value="SH3 Domains"/>
    <property type="match status" value="1"/>
</dbReference>
<evidence type="ECO:0000313" key="4">
    <source>
        <dbReference type="EMBL" id="RUS57424.1"/>
    </source>
</evidence>
<feature type="domain" description="DUF4145" evidence="3">
    <location>
        <begin position="20"/>
        <end position="110"/>
    </location>
</feature>
<comment type="caution">
    <text evidence="4">The sequence shown here is derived from an EMBL/GenBank/DDBJ whole genome shotgun (WGS) entry which is preliminary data.</text>
</comment>
<evidence type="ECO:0000259" key="2">
    <source>
        <dbReference type="Pfam" id="PF08239"/>
    </source>
</evidence>
<dbReference type="RefSeq" id="WP_126989978.1">
    <property type="nucleotide sequence ID" value="NZ_JTFC01000025.1"/>
</dbReference>
<reference evidence="4 5" key="1">
    <citation type="submission" date="2014-11" db="EMBL/GenBank/DDBJ databases">
        <title>Genome sequence and analysis of novel Kurthia sp.</title>
        <authorList>
            <person name="Lawson J.N."/>
            <person name="Gonzalez J.E."/>
            <person name="Rinauldi L."/>
            <person name="Xuan Z."/>
            <person name="Firman A."/>
            <person name="Shaddox L."/>
            <person name="Trudeau A."/>
            <person name="Shah S."/>
            <person name="Reiman D."/>
        </authorList>
    </citation>
    <scope>NUCLEOTIDE SEQUENCE [LARGE SCALE GENOMIC DNA]</scope>
    <source>
        <strain evidence="4 5">3B1D</strain>
    </source>
</reference>
<gene>
    <name evidence="4" type="ORF">QI30_05735</name>
</gene>
<feature type="compositionally biased region" description="Basic and acidic residues" evidence="1">
    <location>
        <begin position="208"/>
        <end position="222"/>
    </location>
</feature>
<feature type="compositionally biased region" description="Basic and acidic residues" evidence="1">
    <location>
        <begin position="135"/>
        <end position="159"/>
    </location>
</feature>
<evidence type="ECO:0000256" key="1">
    <source>
        <dbReference type="SAM" id="MobiDB-lite"/>
    </source>
</evidence>
<dbReference type="InterPro" id="IPR003646">
    <property type="entry name" value="SH3-like_bac-type"/>
</dbReference>
<organism evidence="4 5">
    <name type="scientific">Candidatus Kurthia intestinigallinarum</name>
    <dbReference type="NCBI Taxonomy" id="1562256"/>
    <lineage>
        <taxon>Bacteria</taxon>
        <taxon>Bacillati</taxon>
        <taxon>Bacillota</taxon>
        <taxon>Bacilli</taxon>
        <taxon>Bacillales</taxon>
        <taxon>Caryophanaceae</taxon>
        <taxon>Kurthia</taxon>
    </lineage>
</organism>
<dbReference type="AlphaFoldDB" id="A0A433RVX2"/>
<dbReference type="Pfam" id="PF08239">
    <property type="entry name" value="SH3_3"/>
    <property type="match status" value="1"/>
</dbReference>
<feature type="domain" description="SH3b" evidence="2">
    <location>
        <begin position="405"/>
        <end position="447"/>
    </location>
</feature>
<accession>A0A433RVX2</accession>
<dbReference type="Proteomes" id="UP000288623">
    <property type="component" value="Unassembled WGS sequence"/>
</dbReference>
<evidence type="ECO:0008006" key="6">
    <source>
        <dbReference type="Google" id="ProtNLM"/>
    </source>
</evidence>
<sequence length="460" mass="51953">MGNFEFFDGPWTPYREIAEAAERMVYSDPNASMSKMRSFGEMMAQELWVRNKFPEAEGISQFERIRELEGNDMIDRQTTFYLHELRVKGNKAAHNAMYGTSDEAIALLSIAYQLSVWFMRIELDNPTFHARPFKKPMEHGEPSYALRKEVPAERKEKPVPKRAVKKAPEKQAPVEPIPVEQAPKPQEPAPVRPKQTPKQEQPSPLRRKLSDVARAQEAEKPESVTTVKRAKSKPKSKPTSQEPAGYTEWQFPTKWIVIGMFVIGAIMASVSASSERTSDARVLLGEPKAAEKTVQKEQKRPAVLLAGDASFETNALRILRGDTESKQKIHTYSDLALTKKADKLQVRETYAIYKVRGDSYQLANGQYVSKKKVATTSMQDVPVYHASYSADTSYGTVEVQLVEPLNVRYSPSTDSEIVGVTYKGHRYQVYGQQGSWYRIGLDAWISANPEYVTFEKGSGQ</sequence>
<name>A0A433RVX2_9BACL</name>
<dbReference type="Pfam" id="PF13643">
    <property type="entry name" value="DUF4145"/>
    <property type="match status" value="1"/>
</dbReference>
<proteinExistence type="predicted"/>